<keyword evidence="11" id="KW-1185">Reference proteome</keyword>
<feature type="binding site" evidence="6">
    <location>
        <position position="995"/>
    </location>
    <ligand>
        <name>ATP</name>
        <dbReference type="ChEBI" id="CHEBI:30616"/>
    </ligand>
</feature>
<evidence type="ECO:0000256" key="8">
    <source>
        <dbReference type="SAM" id="Phobius"/>
    </source>
</evidence>
<comment type="caution">
    <text evidence="10">The sequence shown here is derived from an EMBL/GenBank/DDBJ whole genome shotgun (WGS) entry which is preliminary data.</text>
</comment>
<feature type="non-terminal residue" evidence="10">
    <location>
        <position position="1"/>
    </location>
</feature>
<dbReference type="GO" id="GO:0005524">
    <property type="term" value="F:ATP binding"/>
    <property type="evidence" value="ECO:0007669"/>
    <property type="project" value="UniProtKB-UniRule"/>
</dbReference>
<proteinExistence type="predicted"/>
<evidence type="ECO:0000256" key="5">
    <source>
        <dbReference type="ARBA" id="ARBA00022840"/>
    </source>
</evidence>
<dbReference type="SMART" id="SM00220">
    <property type="entry name" value="S_TKc"/>
    <property type="match status" value="1"/>
</dbReference>
<dbReference type="SUPFAM" id="SSF56112">
    <property type="entry name" value="Protein kinase-like (PK-like)"/>
    <property type="match status" value="1"/>
</dbReference>
<dbReference type="Gene3D" id="3.30.200.20">
    <property type="entry name" value="Phosphorylase Kinase, domain 1"/>
    <property type="match status" value="1"/>
</dbReference>
<keyword evidence="4" id="KW-0418">Kinase</keyword>
<accession>A0A8J4F656</accession>
<keyword evidence="8" id="KW-1133">Transmembrane helix</keyword>
<keyword evidence="5 6" id="KW-0067">ATP-binding</keyword>
<dbReference type="PROSITE" id="PS50011">
    <property type="entry name" value="PROTEIN_KINASE_DOM"/>
    <property type="match status" value="1"/>
</dbReference>
<evidence type="ECO:0000256" key="4">
    <source>
        <dbReference type="ARBA" id="ARBA00022777"/>
    </source>
</evidence>
<dbReference type="PROSITE" id="PS00108">
    <property type="entry name" value="PROTEIN_KINASE_ST"/>
    <property type="match status" value="1"/>
</dbReference>
<evidence type="ECO:0000256" key="6">
    <source>
        <dbReference type="PROSITE-ProRule" id="PRU10141"/>
    </source>
</evidence>
<reference evidence="10" key="1">
    <citation type="journal article" date="2021" name="Proc. Natl. Acad. Sci. U.S.A.">
        <title>Three genomes in the algal genus Volvox reveal the fate of a haploid sex-determining region after a transition to homothallism.</title>
        <authorList>
            <person name="Yamamoto K."/>
            <person name="Hamaji T."/>
            <person name="Kawai-Toyooka H."/>
            <person name="Matsuzaki R."/>
            <person name="Takahashi F."/>
            <person name="Nishimura Y."/>
            <person name="Kawachi M."/>
            <person name="Noguchi H."/>
            <person name="Minakuchi Y."/>
            <person name="Umen J.G."/>
            <person name="Toyoda A."/>
            <person name="Nozaki H."/>
        </authorList>
    </citation>
    <scope>NUCLEOTIDE SEQUENCE</scope>
    <source>
        <strain evidence="10">NIES-3780</strain>
    </source>
</reference>
<feature type="region of interest" description="Disordered" evidence="7">
    <location>
        <begin position="1061"/>
        <end position="1118"/>
    </location>
</feature>
<dbReference type="InterPro" id="IPR011009">
    <property type="entry name" value="Kinase-like_dom_sf"/>
</dbReference>
<dbReference type="EMBL" id="BNCO01000033">
    <property type="protein sequence ID" value="GIL59048.1"/>
    <property type="molecule type" value="Genomic_DNA"/>
</dbReference>
<dbReference type="InterPro" id="IPR051681">
    <property type="entry name" value="Ser/Thr_Kinases-Pseudokinases"/>
</dbReference>
<evidence type="ECO:0000256" key="7">
    <source>
        <dbReference type="SAM" id="MobiDB-lite"/>
    </source>
</evidence>
<dbReference type="InterPro" id="IPR017441">
    <property type="entry name" value="Protein_kinase_ATP_BS"/>
</dbReference>
<feature type="compositionally biased region" description="Gly residues" evidence="7">
    <location>
        <begin position="1070"/>
        <end position="1098"/>
    </location>
</feature>
<dbReference type="InterPro" id="IPR001245">
    <property type="entry name" value="Ser-Thr/Tyr_kinase_cat_dom"/>
</dbReference>
<keyword evidence="3 6" id="KW-0547">Nucleotide-binding</keyword>
<dbReference type="PANTHER" id="PTHR44329:SF214">
    <property type="entry name" value="PROTEIN KINASE DOMAIN-CONTAINING PROTEIN"/>
    <property type="match status" value="1"/>
</dbReference>
<evidence type="ECO:0000256" key="2">
    <source>
        <dbReference type="ARBA" id="ARBA00022679"/>
    </source>
</evidence>
<evidence type="ECO:0000256" key="1">
    <source>
        <dbReference type="ARBA" id="ARBA00022527"/>
    </source>
</evidence>
<feature type="domain" description="Protein kinase" evidence="9">
    <location>
        <begin position="968"/>
        <end position="1419"/>
    </location>
</feature>
<dbReference type="InterPro" id="IPR000719">
    <property type="entry name" value="Prot_kinase_dom"/>
</dbReference>
<evidence type="ECO:0000313" key="11">
    <source>
        <dbReference type="Proteomes" id="UP000747399"/>
    </source>
</evidence>
<dbReference type="Proteomes" id="UP000747399">
    <property type="component" value="Unassembled WGS sequence"/>
</dbReference>
<dbReference type="Pfam" id="PF07714">
    <property type="entry name" value="PK_Tyr_Ser-Thr"/>
    <property type="match status" value="2"/>
</dbReference>
<feature type="compositionally biased region" description="Basic and acidic residues" evidence="7">
    <location>
        <begin position="1182"/>
        <end position="1192"/>
    </location>
</feature>
<feature type="transmembrane region" description="Helical" evidence="8">
    <location>
        <begin position="741"/>
        <end position="766"/>
    </location>
</feature>
<sequence length="1582" mass="165857">MKGIDDGDPRRKKTWSFLFKSLSGSTRFGLSIVLVILSQLMVATIAQSQVEVSVASAVELRAALLSGATVVAVTANLNFNESNWPGPVLITKQVTIYSSYRFKLDFCGSKGAPARPLINVTAPGSLLLQKVFLRNFLPSTPQNLSGLGPVPALLSSGGTITFRLVVFHFLPKVMWAFNPLLTDSFWAREGQSALRSVYTGEGLQLQHPALYVLKFSSLNRPTGRYFMDTSYSPMDLNNCYADDAEDTTLVYCLYTFADSLRNPAIRHIRIFHDIGLDRMAYSISRPIIVSQPKSYSACAGSYPSINMENIAGAVMIRDAIDFTGLRFKGSLPTNYTAWPPNWPLLPSLFDVSGSGVLSIKNSVVEVPDLAGMVEKLQALPGCCSADPTRPNLQPQMAAWTQKDLEYAAAVAALPVPSVSANSSDSGNSSFTATTSSCGIIYDAWRRDNGADWPSVTIRHWVFEQNAWRLYSAGALSTYDVLNSPSAAAWRFDGVVVQQADNANNRALCFSGPLEQGSVMRSGVTVVANEVQLRQALAGGARYVQVVSDIKFTAQVWLSGDSALTTNAGIIEVRGCHPEFAQRFTLDLSDLTAVVRTRGRLIFQGDLRFVNVGWTTVSRDQLLAVASGASEVSPLGAFALATNGLGSVECEGVIIDGVYDPAAFRYEDLLAVLHLNHMTAEIRARNASLRSDRGITLGFWNMSQMSPQGYWYFTNTEINWAPLTTMPPAATTTRGGGGGTPVYIIVPCVVVGVLVLAAVLMGVVLMWQRVQHRRRSRVELTAHALAAAAVALAGNSSGGGGGGWPLQEQDSKKKSNVVFSNSMAEALAQAHSSGGDGTDSEAAAALAAVLHAANKIITSNGNSNGSASGTRTELSGMAVAAALAAIGKGRSDRGSAFNGGAATGAAATSTAAGGGGDLQEREQVLALMRANVADSRSKGPWGDINAAKREMVAGRHLPNTCTTSALDDLELQTVLGEGSYGRVYRALWRGTTVAAKVILLPAHMTGRERHERMAIMEAAISSSLSHPNIVQTYTYGVERVDGAKARRARLAGSQCNSALPEASTGLVSAGRGRGGAGRGGGGGGRDGGGGSTGGGGGAAAGSMAPREGSGGGGGDGKNQDDDVMGWEICLVQEYCDLGSLRDKLNARAFFRPMLAAAGVPPLSVVAAAMPTSPTSVILEETERESKEKGDSVREASTAAMPDAATATATATAAAAAAVAVASSGSCIYHCDSLGSSPQPPQPPPPPPPMFVDLVAVLDTAIDVARAVAHLHREGIIHADLKPRNVLLKGSTTDPRGFVAKVADFGLSMRLDPSETHVSNAYHGTLAYMAPETLLHGHVSRASDVYGFGILLYELYTADVAFRGVPKALIGHAITKENLRPVFPATLGAPFEYQLLACRCWESNPEIRPEFDFILENLKRMRVRLCATAPDGSSLGPMGRHATGLSLGSQGEAAGARLWGLPVLPPGLSQQAGPFCMGPHGNPGAHPALRGALGGGFTDGEHTLSSSYSITMSSIGGITGLHSTAATTPAAAAAAAAAVAATATAIVGFGPTKGCITSPQGSRTGEGSYAASRTVMRAACLDVR</sequence>
<evidence type="ECO:0000259" key="9">
    <source>
        <dbReference type="PROSITE" id="PS50011"/>
    </source>
</evidence>
<name>A0A8J4F656_9CHLO</name>
<evidence type="ECO:0000256" key="3">
    <source>
        <dbReference type="ARBA" id="ARBA00022741"/>
    </source>
</evidence>
<keyword evidence="8" id="KW-0812">Transmembrane</keyword>
<gene>
    <name evidence="10" type="ORF">Vafri_14017</name>
</gene>
<feature type="region of interest" description="Disordered" evidence="7">
    <location>
        <begin position="1178"/>
        <end position="1198"/>
    </location>
</feature>
<keyword evidence="2" id="KW-0808">Transferase</keyword>
<keyword evidence="8" id="KW-0472">Membrane</keyword>
<dbReference type="PANTHER" id="PTHR44329">
    <property type="entry name" value="SERINE/THREONINE-PROTEIN KINASE TNNI3K-RELATED"/>
    <property type="match status" value="1"/>
</dbReference>
<dbReference type="InterPro" id="IPR008271">
    <property type="entry name" value="Ser/Thr_kinase_AS"/>
</dbReference>
<dbReference type="GO" id="GO:0004674">
    <property type="term" value="F:protein serine/threonine kinase activity"/>
    <property type="evidence" value="ECO:0007669"/>
    <property type="project" value="UniProtKB-KW"/>
</dbReference>
<dbReference type="Gene3D" id="1.10.510.10">
    <property type="entry name" value="Transferase(Phosphotransferase) domain 1"/>
    <property type="match status" value="1"/>
</dbReference>
<keyword evidence="1" id="KW-0723">Serine/threonine-protein kinase</keyword>
<evidence type="ECO:0000313" key="10">
    <source>
        <dbReference type="EMBL" id="GIL59048.1"/>
    </source>
</evidence>
<organism evidence="10 11">
    <name type="scientific">Volvox africanus</name>
    <dbReference type="NCBI Taxonomy" id="51714"/>
    <lineage>
        <taxon>Eukaryota</taxon>
        <taxon>Viridiplantae</taxon>
        <taxon>Chlorophyta</taxon>
        <taxon>core chlorophytes</taxon>
        <taxon>Chlorophyceae</taxon>
        <taxon>CS clade</taxon>
        <taxon>Chlamydomonadales</taxon>
        <taxon>Volvocaceae</taxon>
        <taxon>Volvox</taxon>
    </lineage>
</organism>
<dbReference type="PROSITE" id="PS00107">
    <property type="entry name" value="PROTEIN_KINASE_ATP"/>
    <property type="match status" value="1"/>
</dbReference>
<protein>
    <recommendedName>
        <fullName evidence="9">Protein kinase domain-containing protein</fullName>
    </recommendedName>
</protein>